<evidence type="ECO:0000256" key="1">
    <source>
        <dbReference type="SAM" id="Phobius"/>
    </source>
</evidence>
<proteinExistence type="predicted"/>
<accession>A0ABU6QMN5</accession>
<comment type="caution">
    <text evidence="2">The sequence shown here is derived from an EMBL/GenBank/DDBJ whole genome shotgun (WGS) entry which is preliminary data.</text>
</comment>
<dbReference type="EMBL" id="JASCZI010000648">
    <property type="protein sequence ID" value="MED6112828.1"/>
    <property type="molecule type" value="Genomic_DNA"/>
</dbReference>
<feature type="transmembrane region" description="Helical" evidence="1">
    <location>
        <begin position="68"/>
        <end position="88"/>
    </location>
</feature>
<dbReference type="PANTHER" id="PTHR34115:SF5">
    <property type="entry name" value="PROTEIN, PUTATIVE-RELATED"/>
    <property type="match status" value="1"/>
</dbReference>
<keyword evidence="1" id="KW-0812">Transmembrane</keyword>
<keyword evidence="1" id="KW-0472">Membrane</keyword>
<feature type="transmembrane region" description="Helical" evidence="1">
    <location>
        <begin position="39"/>
        <end position="56"/>
    </location>
</feature>
<protein>
    <submittedName>
        <fullName evidence="2">Uncharacterized protein</fullName>
    </submittedName>
</protein>
<name>A0ABU6QMN5_9FABA</name>
<sequence>MAATFNQRQVINCVYIIYNPSINLPAITPKPFINGLHEIHAFIIAALLAFLQIQSTGTTPSPFHVHPLTTHACVLGIFCYYLAFMASLRLPQYTSQLSKAMAGFGSFSSATLVHSEICLENEDMVAPKLPNATTTTTTTTLAIDE</sequence>
<gene>
    <name evidence="2" type="ORF">PIB30_065248</name>
</gene>
<keyword evidence="1" id="KW-1133">Transmembrane helix</keyword>
<keyword evidence="3" id="KW-1185">Reference proteome</keyword>
<reference evidence="2 3" key="1">
    <citation type="journal article" date="2023" name="Plants (Basel)">
        <title>Bridging the Gap: Combining Genomics and Transcriptomics Approaches to Understand Stylosanthes scabra, an Orphan Legume from the Brazilian Caatinga.</title>
        <authorList>
            <person name="Ferreira-Neto J.R.C."/>
            <person name="da Silva M.D."/>
            <person name="Binneck E."/>
            <person name="de Melo N.F."/>
            <person name="da Silva R.H."/>
            <person name="de Melo A.L.T.M."/>
            <person name="Pandolfi V."/>
            <person name="Bustamante F.O."/>
            <person name="Brasileiro-Vidal A.C."/>
            <person name="Benko-Iseppon A.M."/>
        </authorList>
    </citation>
    <scope>NUCLEOTIDE SEQUENCE [LARGE SCALE GENOMIC DNA]</scope>
    <source>
        <tissue evidence="2">Leaves</tissue>
    </source>
</reference>
<evidence type="ECO:0000313" key="3">
    <source>
        <dbReference type="Proteomes" id="UP001341840"/>
    </source>
</evidence>
<organism evidence="2 3">
    <name type="scientific">Stylosanthes scabra</name>
    <dbReference type="NCBI Taxonomy" id="79078"/>
    <lineage>
        <taxon>Eukaryota</taxon>
        <taxon>Viridiplantae</taxon>
        <taxon>Streptophyta</taxon>
        <taxon>Embryophyta</taxon>
        <taxon>Tracheophyta</taxon>
        <taxon>Spermatophyta</taxon>
        <taxon>Magnoliopsida</taxon>
        <taxon>eudicotyledons</taxon>
        <taxon>Gunneridae</taxon>
        <taxon>Pentapetalae</taxon>
        <taxon>rosids</taxon>
        <taxon>fabids</taxon>
        <taxon>Fabales</taxon>
        <taxon>Fabaceae</taxon>
        <taxon>Papilionoideae</taxon>
        <taxon>50 kb inversion clade</taxon>
        <taxon>dalbergioids sensu lato</taxon>
        <taxon>Dalbergieae</taxon>
        <taxon>Pterocarpus clade</taxon>
        <taxon>Stylosanthes</taxon>
    </lineage>
</organism>
<dbReference type="PANTHER" id="PTHR34115">
    <property type="entry name" value="PROTEIN, PUTATIVE-RELATED"/>
    <property type="match status" value="1"/>
</dbReference>
<evidence type="ECO:0000313" key="2">
    <source>
        <dbReference type="EMBL" id="MED6112828.1"/>
    </source>
</evidence>
<dbReference type="InterPro" id="IPR053258">
    <property type="entry name" value="Ca-permeable_cation_channel"/>
</dbReference>
<dbReference type="Proteomes" id="UP001341840">
    <property type="component" value="Unassembled WGS sequence"/>
</dbReference>